<organism evidence="2 3">
    <name type="scientific">Prorocentrum cordatum</name>
    <dbReference type="NCBI Taxonomy" id="2364126"/>
    <lineage>
        <taxon>Eukaryota</taxon>
        <taxon>Sar</taxon>
        <taxon>Alveolata</taxon>
        <taxon>Dinophyceae</taxon>
        <taxon>Prorocentrales</taxon>
        <taxon>Prorocentraceae</taxon>
        <taxon>Prorocentrum</taxon>
    </lineage>
</organism>
<sequence length="112" mass="12679">MGLNPNMPLLGPLHTLMFGVLLVGLAEIHEVGSANVAHLKKTVEDFNSCEKVEELIRACRITKTAKEDQAKVILGEKRYPVTVTRQLEARHLRGVPGYMEELQEWTEWLVNQ</sequence>
<reference evidence="2" key="1">
    <citation type="submission" date="2023-10" db="EMBL/GenBank/DDBJ databases">
        <authorList>
            <person name="Chen Y."/>
            <person name="Shah S."/>
            <person name="Dougan E. K."/>
            <person name="Thang M."/>
            <person name="Chan C."/>
        </authorList>
    </citation>
    <scope>NUCLEOTIDE SEQUENCE [LARGE SCALE GENOMIC DNA]</scope>
</reference>
<dbReference type="Proteomes" id="UP001189429">
    <property type="component" value="Unassembled WGS sequence"/>
</dbReference>
<comment type="caution">
    <text evidence="2">The sequence shown here is derived from an EMBL/GenBank/DDBJ whole genome shotgun (WGS) entry which is preliminary data.</text>
</comment>
<name>A0ABN9TSC7_9DINO</name>
<evidence type="ECO:0000256" key="1">
    <source>
        <dbReference type="SAM" id="SignalP"/>
    </source>
</evidence>
<keyword evidence="1" id="KW-0732">Signal</keyword>
<proteinExistence type="predicted"/>
<dbReference type="EMBL" id="CAUYUJ010015032">
    <property type="protein sequence ID" value="CAK0849090.1"/>
    <property type="molecule type" value="Genomic_DNA"/>
</dbReference>
<protein>
    <submittedName>
        <fullName evidence="2">Uncharacterized protein</fullName>
    </submittedName>
</protein>
<accession>A0ABN9TSC7</accession>
<gene>
    <name evidence="2" type="ORF">PCOR1329_LOCUS41860</name>
</gene>
<feature type="signal peptide" evidence="1">
    <location>
        <begin position="1"/>
        <end position="33"/>
    </location>
</feature>
<feature type="chain" id="PRO_5047046977" evidence="1">
    <location>
        <begin position="34"/>
        <end position="112"/>
    </location>
</feature>
<evidence type="ECO:0000313" key="3">
    <source>
        <dbReference type="Proteomes" id="UP001189429"/>
    </source>
</evidence>
<evidence type="ECO:0000313" key="2">
    <source>
        <dbReference type="EMBL" id="CAK0849090.1"/>
    </source>
</evidence>
<keyword evidence="3" id="KW-1185">Reference proteome</keyword>